<organism evidence="1 2">
    <name type="scientific">Streptomyces roseochromogenus subsp. oscitans DS 12.976</name>
    <dbReference type="NCBI Taxonomy" id="1352936"/>
    <lineage>
        <taxon>Bacteria</taxon>
        <taxon>Bacillati</taxon>
        <taxon>Actinomycetota</taxon>
        <taxon>Actinomycetes</taxon>
        <taxon>Kitasatosporales</taxon>
        <taxon>Streptomycetaceae</taxon>
        <taxon>Streptomyces</taxon>
    </lineage>
</organism>
<dbReference type="STRING" id="1352936.M878_03415"/>
<proteinExistence type="predicted"/>
<dbReference type="PATRIC" id="fig|1352936.5.peg.746"/>
<accession>V6KVK3</accession>
<evidence type="ECO:0000313" key="1">
    <source>
        <dbReference type="EMBL" id="EST36165.1"/>
    </source>
</evidence>
<dbReference type="RefSeq" id="WP_023544706.1">
    <property type="nucleotide sequence ID" value="NZ_CM002285.1"/>
</dbReference>
<dbReference type="Proteomes" id="UP000017984">
    <property type="component" value="Chromosome"/>
</dbReference>
<evidence type="ECO:0000313" key="2">
    <source>
        <dbReference type="Proteomes" id="UP000017984"/>
    </source>
</evidence>
<name>V6KVK3_STRRC</name>
<gene>
    <name evidence="1" type="ORF">M878_03415</name>
</gene>
<dbReference type="AlphaFoldDB" id="V6KVK3"/>
<dbReference type="HOGENOM" id="CLU_2939982_0_0_11"/>
<reference evidence="1 2" key="1">
    <citation type="journal article" date="2014" name="Genome Announc.">
        <title>Draft Genome Sequence of Streptomyces roseochromogenes subsp. oscitans DS 12.976, Producer of the Aminocoumarin Antibiotic Clorobiocin.</title>
        <authorList>
            <person name="Ruckert C."/>
            <person name="Kalinowski J."/>
            <person name="Heide L."/>
            <person name="Apel A.K."/>
        </authorList>
    </citation>
    <scope>NUCLEOTIDE SEQUENCE [LARGE SCALE GENOMIC DNA]</scope>
    <source>
        <strain evidence="1 2">DS 12.976</strain>
    </source>
</reference>
<sequence length="60" mass="6505">MTSTVLFDASGVSDYWLAPHGLPGRFTSRAGLAHALVREAVSEGPVRTCLDMIRKEAFGR</sequence>
<dbReference type="OrthoDB" id="3763081at2"/>
<protein>
    <submittedName>
        <fullName evidence="1">Uncharacterized protein</fullName>
    </submittedName>
</protein>
<keyword evidence="2" id="KW-1185">Reference proteome</keyword>
<comment type="caution">
    <text evidence="1">The sequence shown here is derived from an EMBL/GenBank/DDBJ whole genome shotgun (WGS) entry which is preliminary data.</text>
</comment>
<dbReference type="EMBL" id="AWQX01000020">
    <property type="protein sequence ID" value="EST36165.1"/>
    <property type="molecule type" value="Genomic_DNA"/>
</dbReference>